<accession>A0A9X3D5T0</accession>
<organism evidence="1 2">
    <name type="scientific">Gordonia aquimaris</name>
    <dbReference type="NCBI Taxonomy" id="2984863"/>
    <lineage>
        <taxon>Bacteria</taxon>
        <taxon>Bacillati</taxon>
        <taxon>Actinomycetota</taxon>
        <taxon>Actinomycetes</taxon>
        <taxon>Mycobacteriales</taxon>
        <taxon>Gordoniaceae</taxon>
        <taxon>Gordonia</taxon>
    </lineage>
</organism>
<dbReference type="SUPFAM" id="SSF52266">
    <property type="entry name" value="SGNH hydrolase"/>
    <property type="match status" value="1"/>
</dbReference>
<keyword evidence="2" id="KW-1185">Reference proteome</keyword>
<evidence type="ECO:0000313" key="2">
    <source>
        <dbReference type="Proteomes" id="UP001143347"/>
    </source>
</evidence>
<dbReference type="AlphaFoldDB" id="A0A9X3D5T0"/>
<dbReference type="Gene3D" id="3.40.50.1110">
    <property type="entry name" value="SGNH hydrolase"/>
    <property type="match status" value="1"/>
</dbReference>
<evidence type="ECO:0000313" key="1">
    <source>
        <dbReference type="EMBL" id="MCX2965421.1"/>
    </source>
</evidence>
<dbReference type="InterPro" id="IPR036514">
    <property type="entry name" value="SGNH_hydro_sf"/>
</dbReference>
<sequence length="309" mass="33868">MSQSDALPPEAIEPYLAHGRRLAQDLLHPPELNVKAALHEEPKGTLIAEGDSWFDYPGADVVRCLREMNWDVRSVARFGHDVEAMAFEAWQLEGLRRECERLARSSGLGIDGPGDSDVRPGPTAFLISGGGNDIAGPEFAMLLEHARSPGGARAATEVMDHVLGVRIRNALLSLTGSIQEFSQRYFRRDDIPIFIHGYGNARPTGRAFKGIGLLPGPWLAPAFERKGLDRDGDIEAMTLIVSQVIGHYNAVLAQLARSVPVLHYVDVRPVLANSADDYRSDWQDEMHPSAAAFSRIAELLDSSIDSVVR</sequence>
<protein>
    <recommendedName>
        <fullName evidence="3">SGNH hydrolase-type esterase domain-containing protein</fullName>
    </recommendedName>
</protein>
<comment type="caution">
    <text evidence="1">The sequence shown here is derived from an EMBL/GenBank/DDBJ whole genome shotgun (WGS) entry which is preliminary data.</text>
</comment>
<dbReference type="EMBL" id="JAPKFM010000016">
    <property type="protein sequence ID" value="MCX2965421.1"/>
    <property type="molecule type" value="Genomic_DNA"/>
</dbReference>
<proteinExistence type="predicted"/>
<gene>
    <name evidence="1" type="ORF">OSB52_15100</name>
</gene>
<evidence type="ECO:0008006" key="3">
    <source>
        <dbReference type="Google" id="ProtNLM"/>
    </source>
</evidence>
<dbReference type="RefSeq" id="WP_266062573.1">
    <property type="nucleotide sequence ID" value="NZ_JAPKFM010000016.1"/>
</dbReference>
<dbReference type="Proteomes" id="UP001143347">
    <property type="component" value="Unassembled WGS sequence"/>
</dbReference>
<name>A0A9X3D5T0_9ACTN</name>
<reference evidence="1" key="1">
    <citation type="submission" date="2022-10" db="EMBL/GenBank/DDBJ databases">
        <title>WGS of marine actinomycetes from Thailand.</title>
        <authorList>
            <person name="Thawai C."/>
        </authorList>
    </citation>
    <scope>NUCLEOTIDE SEQUENCE</scope>
    <source>
        <strain evidence="1">SW21</strain>
    </source>
</reference>